<dbReference type="EMBL" id="JAHQCX010000024">
    <property type="protein sequence ID" value="MBU9728817.1"/>
    <property type="molecule type" value="Genomic_DNA"/>
</dbReference>
<reference evidence="2 3" key="1">
    <citation type="submission" date="2021-06" db="EMBL/GenBank/DDBJ databases">
        <title>Description of novel taxa of the family Lachnospiraceae.</title>
        <authorList>
            <person name="Chaplin A.V."/>
            <person name="Sokolova S.R."/>
            <person name="Pikina A.P."/>
            <person name="Korzhanova M."/>
            <person name="Belova V."/>
            <person name="Korostin D."/>
            <person name="Efimov B.A."/>
        </authorList>
    </citation>
    <scope>NUCLEOTIDE SEQUENCE [LARGE SCALE GENOMIC DNA]</scope>
    <source>
        <strain evidence="2 3">ASD4241</strain>
    </source>
</reference>
<gene>
    <name evidence="2" type="ORF">KTH90_22760</name>
</gene>
<proteinExistence type="predicted"/>
<name>A0ABS6KE69_9FIRM</name>
<dbReference type="PANTHER" id="PTHR11614">
    <property type="entry name" value="PHOSPHOLIPASE-RELATED"/>
    <property type="match status" value="1"/>
</dbReference>
<dbReference type="Proteomes" id="UP001314681">
    <property type="component" value="Unassembled WGS sequence"/>
</dbReference>
<dbReference type="RefSeq" id="WP_158352283.1">
    <property type="nucleotide sequence ID" value="NZ_JAHQCX010000024.1"/>
</dbReference>
<dbReference type="InterPro" id="IPR022742">
    <property type="entry name" value="Hydrolase_4"/>
</dbReference>
<comment type="caution">
    <text evidence="2">The sequence shown here is derived from an EMBL/GenBank/DDBJ whole genome shotgun (WGS) entry which is preliminary data.</text>
</comment>
<dbReference type="SUPFAM" id="SSF53474">
    <property type="entry name" value="alpha/beta-Hydrolases"/>
    <property type="match status" value="1"/>
</dbReference>
<evidence type="ECO:0000259" key="1">
    <source>
        <dbReference type="Pfam" id="PF12146"/>
    </source>
</evidence>
<evidence type="ECO:0000313" key="2">
    <source>
        <dbReference type="EMBL" id="MBU9728817.1"/>
    </source>
</evidence>
<dbReference type="Gene3D" id="3.40.50.1820">
    <property type="entry name" value="alpha/beta hydrolase"/>
    <property type="match status" value="1"/>
</dbReference>
<evidence type="ECO:0000313" key="3">
    <source>
        <dbReference type="Proteomes" id="UP001314681"/>
    </source>
</evidence>
<dbReference type="InterPro" id="IPR029058">
    <property type="entry name" value="AB_hydrolase_fold"/>
</dbReference>
<dbReference type="Pfam" id="PF12146">
    <property type="entry name" value="Hydrolase_4"/>
    <property type="match status" value="1"/>
</dbReference>
<sequence>MQLDETTVRSGQDQLSLSVWLARPEGKAKGIVQIAHGMSEHKERYEDFIRFLCEHGFVVLINDHRGHGQSVRTKDDLGYFYENGGEALVEDLHQLTGWVKERYPDLPFFLFGHSMGSLAVRAYTKKYDRELDGLMVCGCPSYNPAANMGRAMVRAMAKFKGERYRSQKMNHMMFGAFNTPFKPADSEFAWISLNEENVKAYDADELCGFIFTLNGFESLLDIMLTVYDPKGWKMERPGLPVWFLSGDQDPCLTSRERFLDAVGLMKKVGYQDVTYKLYEGLRHEILNEKCKETIYQDILEKLQEWTGNIQR</sequence>
<dbReference type="InterPro" id="IPR051044">
    <property type="entry name" value="MAG_DAG_Lipase"/>
</dbReference>
<accession>A0ABS6KE69</accession>
<organism evidence="2 3">
    <name type="scientific">Diplocloster modestus</name>
    <dbReference type="NCBI Taxonomy" id="2850322"/>
    <lineage>
        <taxon>Bacteria</taxon>
        <taxon>Bacillati</taxon>
        <taxon>Bacillota</taxon>
        <taxon>Clostridia</taxon>
        <taxon>Lachnospirales</taxon>
        <taxon>Lachnospiraceae</taxon>
        <taxon>Diplocloster</taxon>
    </lineage>
</organism>
<protein>
    <submittedName>
        <fullName evidence="2">Lysophospholipase</fullName>
    </submittedName>
</protein>
<feature type="domain" description="Serine aminopeptidase S33" evidence="1">
    <location>
        <begin position="27"/>
        <end position="289"/>
    </location>
</feature>
<keyword evidence="3" id="KW-1185">Reference proteome</keyword>